<dbReference type="GeneID" id="19210727"/>
<gene>
    <name evidence="1" type="ORF">CONPUDRAFT_84193</name>
</gene>
<comment type="caution">
    <text evidence="1">The sequence shown here is derived from an EMBL/GenBank/DDBJ whole genome shotgun (WGS) entry which is preliminary data.</text>
</comment>
<dbReference type="Proteomes" id="UP000053558">
    <property type="component" value="Unassembled WGS sequence"/>
</dbReference>
<dbReference type="EMBL" id="JH711583">
    <property type="protein sequence ID" value="EIW77900.1"/>
    <property type="molecule type" value="Genomic_DNA"/>
</dbReference>
<dbReference type="AlphaFoldDB" id="A0A5M3MG47"/>
<protein>
    <submittedName>
        <fullName evidence="1">Uncharacterized protein</fullName>
    </submittedName>
</protein>
<organism evidence="1 2">
    <name type="scientific">Coniophora puteana (strain RWD-64-598)</name>
    <name type="common">Brown rot fungus</name>
    <dbReference type="NCBI Taxonomy" id="741705"/>
    <lineage>
        <taxon>Eukaryota</taxon>
        <taxon>Fungi</taxon>
        <taxon>Dikarya</taxon>
        <taxon>Basidiomycota</taxon>
        <taxon>Agaricomycotina</taxon>
        <taxon>Agaricomycetes</taxon>
        <taxon>Agaricomycetidae</taxon>
        <taxon>Boletales</taxon>
        <taxon>Coniophorineae</taxon>
        <taxon>Coniophoraceae</taxon>
        <taxon>Coniophora</taxon>
    </lineage>
</organism>
<evidence type="ECO:0000313" key="1">
    <source>
        <dbReference type="EMBL" id="EIW77900.1"/>
    </source>
</evidence>
<evidence type="ECO:0000313" key="2">
    <source>
        <dbReference type="Proteomes" id="UP000053558"/>
    </source>
</evidence>
<sequence>MLRGHADNLCARLSQYTAGPPMLLYIPNTPRSRMTLRQRHVRAMCVGCGYPHKDRAR</sequence>
<name>A0A5M3MG47_CONPW</name>
<proteinExistence type="predicted"/>
<dbReference type="KEGG" id="cput:CONPUDRAFT_84193"/>
<keyword evidence="2" id="KW-1185">Reference proteome</keyword>
<accession>A0A5M3MG47</accession>
<dbReference type="RefSeq" id="XP_007772205.1">
    <property type="nucleotide sequence ID" value="XM_007774015.1"/>
</dbReference>
<reference evidence="2" key="1">
    <citation type="journal article" date="2012" name="Science">
        <title>The Paleozoic origin of enzymatic lignin decomposition reconstructed from 31 fungal genomes.</title>
        <authorList>
            <person name="Floudas D."/>
            <person name="Binder M."/>
            <person name="Riley R."/>
            <person name="Barry K."/>
            <person name="Blanchette R.A."/>
            <person name="Henrissat B."/>
            <person name="Martinez A.T."/>
            <person name="Otillar R."/>
            <person name="Spatafora J.W."/>
            <person name="Yadav J.S."/>
            <person name="Aerts A."/>
            <person name="Benoit I."/>
            <person name="Boyd A."/>
            <person name="Carlson A."/>
            <person name="Copeland A."/>
            <person name="Coutinho P.M."/>
            <person name="de Vries R.P."/>
            <person name="Ferreira P."/>
            <person name="Findley K."/>
            <person name="Foster B."/>
            <person name="Gaskell J."/>
            <person name="Glotzer D."/>
            <person name="Gorecki P."/>
            <person name="Heitman J."/>
            <person name="Hesse C."/>
            <person name="Hori C."/>
            <person name="Igarashi K."/>
            <person name="Jurgens J.A."/>
            <person name="Kallen N."/>
            <person name="Kersten P."/>
            <person name="Kohler A."/>
            <person name="Kuees U."/>
            <person name="Kumar T.K.A."/>
            <person name="Kuo A."/>
            <person name="LaButti K."/>
            <person name="Larrondo L.F."/>
            <person name="Lindquist E."/>
            <person name="Ling A."/>
            <person name="Lombard V."/>
            <person name="Lucas S."/>
            <person name="Lundell T."/>
            <person name="Martin R."/>
            <person name="McLaughlin D.J."/>
            <person name="Morgenstern I."/>
            <person name="Morin E."/>
            <person name="Murat C."/>
            <person name="Nagy L.G."/>
            <person name="Nolan M."/>
            <person name="Ohm R.A."/>
            <person name="Patyshakuliyeva A."/>
            <person name="Rokas A."/>
            <person name="Ruiz-Duenas F.J."/>
            <person name="Sabat G."/>
            <person name="Salamov A."/>
            <person name="Samejima M."/>
            <person name="Schmutz J."/>
            <person name="Slot J.C."/>
            <person name="St John F."/>
            <person name="Stenlid J."/>
            <person name="Sun H."/>
            <person name="Sun S."/>
            <person name="Syed K."/>
            <person name="Tsang A."/>
            <person name="Wiebenga A."/>
            <person name="Young D."/>
            <person name="Pisabarro A."/>
            <person name="Eastwood D.C."/>
            <person name="Martin F."/>
            <person name="Cullen D."/>
            <person name="Grigoriev I.V."/>
            <person name="Hibbett D.S."/>
        </authorList>
    </citation>
    <scope>NUCLEOTIDE SEQUENCE [LARGE SCALE GENOMIC DNA]</scope>
    <source>
        <strain evidence="2">RWD-64-598 SS2</strain>
    </source>
</reference>